<dbReference type="SUPFAM" id="SSF88659">
    <property type="entry name" value="Sigma3 and sigma4 domains of RNA polymerase sigma factors"/>
    <property type="match status" value="1"/>
</dbReference>
<dbReference type="InterPro" id="IPR000838">
    <property type="entry name" value="RNA_pol_sigma70_ECF_CS"/>
</dbReference>
<dbReference type="PANTHER" id="PTHR47756:SF2">
    <property type="entry name" value="BLL6612 PROTEIN"/>
    <property type="match status" value="1"/>
</dbReference>
<feature type="domain" description="DUF6596" evidence="10">
    <location>
        <begin position="190"/>
        <end position="290"/>
    </location>
</feature>
<evidence type="ECO:0000256" key="2">
    <source>
        <dbReference type="ARBA" id="ARBA00023015"/>
    </source>
</evidence>
<gene>
    <name evidence="11" type="ORF">ACFQDO_06715</name>
</gene>
<dbReference type="PANTHER" id="PTHR47756">
    <property type="entry name" value="BLL6612 PROTEIN-RELATED"/>
    <property type="match status" value="1"/>
</dbReference>
<dbReference type="InterPro" id="IPR036388">
    <property type="entry name" value="WH-like_DNA-bd_sf"/>
</dbReference>
<feature type="domain" description="RNA polymerase sigma factor 70 region 4 type 2" evidence="9">
    <location>
        <begin position="120"/>
        <end position="172"/>
    </location>
</feature>
<dbReference type="Gene3D" id="1.10.1740.10">
    <property type="match status" value="1"/>
</dbReference>
<organism evidence="11 12">
    <name type="scientific">Angustibacter luteus</name>
    <dbReference type="NCBI Taxonomy" id="658456"/>
    <lineage>
        <taxon>Bacteria</taxon>
        <taxon>Bacillati</taxon>
        <taxon>Actinomycetota</taxon>
        <taxon>Actinomycetes</taxon>
        <taxon>Kineosporiales</taxon>
        <taxon>Kineosporiaceae</taxon>
    </lineage>
</organism>
<dbReference type="RefSeq" id="WP_345718292.1">
    <property type="nucleotide sequence ID" value="NZ_BAABFP010000008.1"/>
</dbReference>
<feature type="region of interest" description="Disordered" evidence="7">
    <location>
        <begin position="417"/>
        <end position="448"/>
    </location>
</feature>
<dbReference type="Pfam" id="PF20239">
    <property type="entry name" value="DUF6596"/>
    <property type="match status" value="1"/>
</dbReference>
<evidence type="ECO:0000259" key="10">
    <source>
        <dbReference type="Pfam" id="PF20239"/>
    </source>
</evidence>
<dbReference type="EMBL" id="JBHSRD010000003">
    <property type="protein sequence ID" value="MFC6006820.1"/>
    <property type="molecule type" value="Genomic_DNA"/>
</dbReference>
<comment type="caution">
    <text evidence="11">The sequence shown here is derived from an EMBL/GenBank/DDBJ whole genome shotgun (WGS) entry which is preliminary data.</text>
</comment>
<dbReference type="InterPro" id="IPR013325">
    <property type="entry name" value="RNA_pol_sigma_r2"/>
</dbReference>
<dbReference type="Gene3D" id="1.10.10.10">
    <property type="entry name" value="Winged helix-like DNA-binding domain superfamily/Winged helix DNA-binding domain"/>
    <property type="match status" value="1"/>
</dbReference>
<feature type="compositionally biased region" description="Polar residues" evidence="7">
    <location>
        <begin position="424"/>
        <end position="434"/>
    </location>
</feature>
<dbReference type="Pfam" id="PF04542">
    <property type="entry name" value="Sigma70_r2"/>
    <property type="match status" value="1"/>
</dbReference>
<dbReference type="NCBIfam" id="TIGR02937">
    <property type="entry name" value="sigma70-ECF"/>
    <property type="match status" value="1"/>
</dbReference>
<name>A0ABW1JD71_9ACTN</name>
<dbReference type="InterPro" id="IPR046531">
    <property type="entry name" value="DUF6596"/>
</dbReference>
<evidence type="ECO:0000313" key="11">
    <source>
        <dbReference type="EMBL" id="MFC6006820.1"/>
    </source>
</evidence>
<dbReference type="InterPro" id="IPR014284">
    <property type="entry name" value="RNA_pol_sigma-70_dom"/>
</dbReference>
<evidence type="ECO:0000256" key="1">
    <source>
        <dbReference type="ARBA" id="ARBA00010641"/>
    </source>
</evidence>
<dbReference type="Proteomes" id="UP001596189">
    <property type="component" value="Unassembled WGS sequence"/>
</dbReference>
<keyword evidence="2 5" id="KW-0805">Transcription regulation</keyword>
<accession>A0ABW1JD71</accession>
<dbReference type="PROSITE" id="PS01063">
    <property type="entry name" value="SIGMA70_ECF"/>
    <property type="match status" value="1"/>
</dbReference>
<dbReference type="InterPro" id="IPR013249">
    <property type="entry name" value="RNA_pol_sigma70_r4_t2"/>
</dbReference>
<reference evidence="12" key="1">
    <citation type="journal article" date="2019" name="Int. J. Syst. Evol. Microbiol.">
        <title>The Global Catalogue of Microorganisms (GCM) 10K type strain sequencing project: providing services to taxonomists for standard genome sequencing and annotation.</title>
        <authorList>
            <consortium name="The Broad Institute Genomics Platform"/>
            <consortium name="The Broad Institute Genome Sequencing Center for Infectious Disease"/>
            <person name="Wu L."/>
            <person name="Ma J."/>
        </authorList>
    </citation>
    <scope>NUCLEOTIDE SEQUENCE [LARGE SCALE GENOMIC DNA]</scope>
    <source>
        <strain evidence="12">KACC 14249</strain>
    </source>
</reference>
<feature type="domain" description="RNA polymerase sigma-70 region 2" evidence="8">
    <location>
        <begin position="21"/>
        <end position="83"/>
    </location>
</feature>
<proteinExistence type="inferred from homology"/>
<evidence type="ECO:0000256" key="3">
    <source>
        <dbReference type="ARBA" id="ARBA00023082"/>
    </source>
</evidence>
<evidence type="ECO:0000256" key="4">
    <source>
        <dbReference type="ARBA" id="ARBA00023163"/>
    </source>
</evidence>
<evidence type="ECO:0000313" key="12">
    <source>
        <dbReference type="Proteomes" id="UP001596189"/>
    </source>
</evidence>
<evidence type="ECO:0000256" key="5">
    <source>
        <dbReference type="RuleBase" id="RU000716"/>
    </source>
</evidence>
<keyword evidence="4 5" id="KW-0804">Transcription</keyword>
<dbReference type="InterPro" id="IPR013324">
    <property type="entry name" value="RNA_pol_sigma_r3/r4-like"/>
</dbReference>
<comment type="similarity">
    <text evidence="1 5">Belongs to the sigma-70 factor family. ECF subfamily.</text>
</comment>
<evidence type="ECO:0000256" key="7">
    <source>
        <dbReference type="SAM" id="MobiDB-lite"/>
    </source>
</evidence>
<keyword evidence="5" id="KW-0238">DNA-binding</keyword>
<evidence type="ECO:0000256" key="6">
    <source>
        <dbReference type="SAM" id="Coils"/>
    </source>
</evidence>
<feature type="coiled-coil region" evidence="6">
    <location>
        <begin position="82"/>
        <end position="109"/>
    </location>
</feature>
<protein>
    <recommendedName>
        <fullName evidence="5">RNA polymerase sigma factor</fullName>
    </recommendedName>
</protein>
<evidence type="ECO:0000259" key="8">
    <source>
        <dbReference type="Pfam" id="PF04542"/>
    </source>
</evidence>
<keyword evidence="12" id="KW-1185">Reference proteome</keyword>
<keyword evidence="6" id="KW-0175">Coiled coil</keyword>
<dbReference type="SUPFAM" id="SSF88946">
    <property type="entry name" value="Sigma2 domain of RNA polymerase sigma factors"/>
    <property type="match status" value="1"/>
</dbReference>
<sequence length="448" mass="48150">MPAKTRKDDPNGVIVAAWRAESARLVGALTRMTGDVALAEDLAQDALVAALEQWPSAGVPENPVAWLMAIAKRRGIDHFRRADTLRRKVAELEHARRGEEDEMPDLDAQVDYIADDVLRLIFLTCHPCLTADSRAALTLRLVGGLTTAEIARGFLVTETAMGQRISRAKKTLSEAHAEFELPTGAERTRRLDDVMAVIYLIFNEGYAATAGEAWMRPDLANEAMRLARMLSDLAPDEPEVLGLQALLELQGSRMTARLDADGAPVLLEAQDRARWDQLLIKRGLGALQRAELLAARGTPVGKYFLQASIAAQHASAKRVEDTNWRRIAALYDVLAEAAPGPVVEVNRAVAHGRAFGPDAGLAVLAGLDAGALGDSPLVPSVRGDLLERAGLPAQAAEAFAEAVALTRNEGERAVLQRRAELNRKQASTPVSTSPYDAPSGPGASRQPG</sequence>
<evidence type="ECO:0000259" key="9">
    <source>
        <dbReference type="Pfam" id="PF08281"/>
    </source>
</evidence>
<dbReference type="Pfam" id="PF08281">
    <property type="entry name" value="Sigma70_r4_2"/>
    <property type="match status" value="1"/>
</dbReference>
<keyword evidence="3 5" id="KW-0731">Sigma factor</keyword>
<dbReference type="InterPro" id="IPR007627">
    <property type="entry name" value="RNA_pol_sigma70_r2"/>
</dbReference>